<sequence>MKKIMLLCLFTIICCTKSKDNIWLEYKTKDSIPPVLKNVLSLKSDFKIANPDEKYNSTDFIVDSLPDKQLKYVAKNKNTWRLAYTQGGFGKYNIVVECRVEKDSVFDLKYWETLHNFTNNIEFEELVKQDKIRLKNISN</sequence>
<evidence type="ECO:0000313" key="2">
    <source>
        <dbReference type="Proteomes" id="UP000295260"/>
    </source>
</evidence>
<dbReference type="AlphaFoldDB" id="A0A4R6Q6K8"/>
<keyword evidence="2" id="KW-1185">Reference proteome</keyword>
<protein>
    <submittedName>
        <fullName evidence="1">Uncharacterized protein</fullName>
    </submittedName>
</protein>
<comment type="caution">
    <text evidence="1">The sequence shown here is derived from an EMBL/GenBank/DDBJ whole genome shotgun (WGS) entry which is preliminary data.</text>
</comment>
<evidence type="ECO:0000313" key="1">
    <source>
        <dbReference type="EMBL" id="TDP57416.1"/>
    </source>
</evidence>
<dbReference type="EMBL" id="SNXR01000019">
    <property type="protein sequence ID" value="TDP57416.1"/>
    <property type="molecule type" value="Genomic_DNA"/>
</dbReference>
<dbReference type="OrthoDB" id="1353188at2"/>
<gene>
    <name evidence="1" type="ORF">BC748_2936</name>
</gene>
<dbReference type="RefSeq" id="WP_133534113.1">
    <property type="nucleotide sequence ID" value="NZ_SNXR01000019.1"/>
</dbReference>
<organism evidence="1 2">
    <name type="scientific">Flavobacterium dankookense</name>
    <dbReference type="NCBI Taxonomy" id="706186"/>
    <lineage>
        <taxon>Bacteria</taxon>
        <taxon>Pseudomonadati</taxon>
        <taxon>Bacteroidota</taxon>
        <taxon>Flavobacteriia</taxon>
        <taxon>Flavobacteriales</taxon>
        <taxon>Flavobacteriaceae</taxon>
        <taxon>Flavobacterium</taxon>
    </lineage>
</organism>
<reference evidence="1 2" key="1">
    <citation type="submission" date="2019-03" db="EMBL/GenBank/DDBJ databases">
        <title>Genomic Encyclopedia of Archaeal and Bacterial Type Strains, Phase II (KMG-II): from individual species to whole genera.</title>
        <authorList>
            <person name="Goeker M."/>
        </authorList>
    </citation>
    <scope>NUCLEOTIDE SEQUENCE [LARGE SCALE GENOMIC DNA]</scope>
    <source>
        <strain evidence="1 2">DSM 25687</strain>
    </source>
</reference>
<proteinExistence type="predicted"/>
<accession>A0A4R6Q6K8</accession>
<name>A0A4R6Q6K8_9FLAO</name>
<dbReference type="Proteomes" id="UP000295260">
    <property type="component" value="Unassembled WGS sequence"/>
</dbReference>